<keyword evidence="3" id="KW-1185">Reference proteome</keyword>
<evidence type="ECO:0000313" key="2">
    <source>
        <dbReference type="EMBL" id="KAH0601414.1"/>
    </source>
</evidence>
<feature type="transmembrane region" description="Helical" evidence="1">
    <location>
        <begin position="136"/>
        <end position="157"/>
    </location>
</feature>
<feature type="transmembrane region" description="Helical" evidence="1">
    <location>
        <begin position="89"/>
        <end position="116"/>
    </location>
</feature>
<accession>A0A9P8SCJ8</accession>
<dbReference type="Proteomes" id="UP000764110">
    <property type="component" value="Unassembled WGS sequence"/>
</dbReference>
<keyword evidence="1" id="KW-1133">Transmembrane helix</keyword>
<organism evidence="2 3">
    <name type="scientific">Metarhizium humberi</name>
    <dbReference type="NCBI Taxonomy" id="2596975"/>
    <lineage>
        <taxon>Eukaryota</taxon>
        <taxon>Fungi</taxon>
        <taxon>Dikarya</taxon>
        <taxon>Ascomycota</taxon>
        <taxon>Pezizomycotina</taxon>
        <taxon>Sordariomycetes</taxon>
        <taxon>Hypocreomycetidae</taxon>
        <taxon>Hypocreales</taxon>
        <taxon>Clavicipitaceae</taxon>
        <taxon>Metarhizium</taxon>
    </lineage>
</organism>
<keyword evidence="1" id="KW-0472">Membrane</keyword>
<dbReference type="EMBL" id="JACEFI010000001">
    <property type="protein sequence ID" value="KAH0601414.1"/>
    <property type="molecule type" value="Genomic_DNA"/>
</dbReference>
<comment type="caution">
    <text evidence="2">The sequence shown here is derived from an EMBL/GenBank/DDBJ whole genome shotgun (WGS) entry which is preliminary data.</text>
</comment>
<evidence type="ECO:0000313" key="3">
    <source>
        <dbReference type="Proteomes" id="UP000764110"/>
    </source>
</evidence>
<protein>
    <submittedName>
        <fullName evidence="2">Uncharacterized protein</fullName>
    </submittedName>
</protein>
<reference evidence="2 3" key="1">
    <citation type="submission" date="2020-07" db="EMBL/GenBank/DDBJ databases">
        <title>Metarhizium humberi genome.</title>
        <authorList>
            <person name="Lysoe E."/>
        </authorList>
    </citation>
    <scope>NUCLEOTIDE SEQUENCE [LARGE SCALE GENOMIC DNA]</scope>
    <source>
        <strain evidence="2 3">ESALQ1638</strain>
    </source>
</reference>
<gene>
    <name evidence="2" type="ORF">MHUMG1_00288</name>
</gene>
<sequence>MPQAHHPFRPDVLHPILPSRDVTVFTAALEMPSCPVQHQQHSRARHYEVVPHSGIVVIDATHLHANPAKPSDMALTSAVSDLFQSIYELFASVLSTIYAVIHAAFSTVWNFVASILSLVQSIVREAVHLTGGVGKFVASNFVALIVGGLLVFAYLRFSATPVAQKKTQ</sequence>
<dbReference type="AlphaFoldDB" id="A0A9P8SCJ8"/>
<keyword evidence="1" id="KW-0812">Transmembrane</keyword>
<name>A0A9P8SCJ8_9HYPO</name>
<evidence type="ECO:0000256" key="1">
    <source>
        <dbReference type="SAM" id="Phobius"/>
    </source>
</evidence>
<proteinExistence type="predicted"/>